<dbReference type="CDD" id="cd05403">
    <property type="entry name" value="NT_KNTase_like"/>
    <property type="match status" value="1"/>
</dbReference>
<dbReference type="InterPro" id="IPR043519">
    <property type="entry name" value="NT_sf"/>
</dbReference>
<evidence type="ECO:0000256" key="6">
    <source>
        <dbReference type="ARBA" id="ARBA00022840"/>
    </source>
</evidence>
<evidence type="ECO:0000259" key="8">
    <source>
        <dbReference type="Pfam" id="PF18765"/>
    </source>
</evidence>
<evidence type="ECO:0000256" key="4">
    <source>
        <dbReference type="ARBA" id="ARBA00022723"/>
    </source>
</evidence>
<keyword evidence="7" id="KW-0460">Magnesium</keyword>
<sequence>MMNIEVIRIKSAPILKKYGIKSAAIFGSVARGEDGPNSDIDILVRLGERMGIYKFIGLQFELENTLGKKVDLVSDRAMNKYVKPYMEKDLTLIYER</sequence>
<evidence type="ECO:0000256" key="7">
    <source>
        <dbReference type="ARBA" id="ARBA00022842"/>
    </source>
</evidence>
<dbReference type="GO" id="GO:0005524">
    <property type="term" value="F:ATP binding"/>
    <property type="evidence" value="ECO:0007669"/>
    <property type="project" value="UniProtKB-KW"/>
</dbReference>
<gene>
    <name evidence="9" type="ORF">A2358_02700</name>
</gene>
<protein>
    <recommendedName>
        <fullName evidence="8">Polymerase beta nucleotidyltransferase domain-containing protein</fullName>
    </recommendedName>
</protein>
<dbReference type="Gene3D" id="3.30.460.10">
    <property type="entry name" value="Beta Polymerase, domain 2"/>
    <property type="match status" value="1"/>
</dbReference>
<dbReference type="GO" id="GO:0016779">
    <property type="term" value="F:nucleotidyltransferase activity"/>
    <property type="evidence" value="ECO:0007669"/>
    <property type="project" value="UniProtKB-KW"/>
</dbReference>
<keyword evidence="5" id="KW-0547">Nucleotide-binding</keyword>
<comment type="cofactor">
    <cofactor evidence="1">
        <name>Mg(2+)</name>
        <dbReference type="ChEBI" id="CHEBI:18420"/>
    </cofactor>
</comment>
<evidence type="ECO:0000256" key="1">
    <source>
        <dbReference type="ARBA" id="ARBA00001946"/>
    </source>
</evidence>
<evidence type="ECO:0000313" key="10">
    <source>
        <dbReference type="Proteomes" id="UP000178650"/>
    </source>
</evidence>
<dbReference type="Pfam" id="PF18765">
    <property type="entry name" value="Polbeta"/>
    <property type="match status" value="1"/>
</dbReference>
<feature type="domain" description="Polymerase beta nucleotidyltransferase" evidence="8">
    <location>
        <begin position="13"/>
        <end position="96"/>
    </location>
</feature>
<dbReference type="SUPFAM" id="SSF81301">
    <property type="entry name" value="Nucleotidyltransferase"/>
    <property type="match status" value="1"/>
</dbReference>
<accession>A0A1G2IUY0</accession>
<dbReference type="PANTHER" id="PTHR33571:SF14">
    <property type="entry name" value="PROTEIN ADENYLYLTRANSFERASE MJ0435-RELATED"/>
    <property type="match status" value="1"/>
</dbReference>
<name>A0A1G2IUY0_9BACT</name>
<keyword evidence="2" id="KW-0808">Transferase</keyword>
<dbReference type="PANTHER" id="PTHR33571">
    <property type="entry name" value="SSL8005 PROTEIN"/>
    <property type="match status" value="1"/>
</dbReference>
<organism evidence="9 10">
    <name type="scientific">Candidatus Staskawiczbacteria bacterium RIFOXYB1_FULL_37_44</name>
    <dbReference type="NCBI Taxonomy" id="1802223"/>
    <lineage>
        <taxon>Bacteria</taxon>
        <taxon>Candidatus Staskawicziibacteriota</taxon>
    </lineage>
</organism>
<evidence type="ECO:0000256" key="3">
    <source>
        <dbReference type="ARBA" id="ARBA00022695"/>
    </source>
</evidence>
<keyword evidence="4" id="KW-0479">Metal-binding</keyword>
<dbReference type="GO" id="GO:0046872">
    <property type="term" value="F:metal ion binding"/>
    <property type="evidence" value="ECO:0007669"/>
    <property type="project" value="UniProtKB-KW"/>
</dbReference>
<proteinExistence type="predicted"/>
<dbReference type="InterPro" id="IPR041633">
    <property type="entry name" value="Polbeta"/>
</dbReference>
<evidence type="ECO:0000256" key="5">
    <source>
        <dbReference type="ARBA" id="ARBA00022741"/>
    </source>
</evidence>
<reference evidence="9 10" key="1">
    <citation type="journal article" date="2016" name="Nat. Commun.">
        <title>Thousands of microbial genomes shed light on interconnected biogeochemical processes in an aquifer system.</title>
        <authorList>
            <person name="Anantharaman K."/>
            <person name="Brown C.T."/>
            <person name="Hug L.A."/>
            <person name="Sharon I."/>
            <person name="Castelle C.J."/>
            <person name="Probst A.J."/>
            <person name="Thomas B.C."/>
            <person name="Singh A."/>
            <person name="Wilkins M.J."/>
            <person name="Karaoz U."/>
            <person name="Brodie E.L."/>
            <person name="Williams K.H."/>
            <person name="Hubbard S.S."/>
            <person name="Banfield J.F."/>
        </authorList>
    </citation>
    <scope>NUCLEOTIDE SEQUENCE [LARGE SCALE GENOMIC DNA]</scope>
</reference>
<evidence type="ECO:0000256" key="2">
    <source>
        <dbReference type="ARBA" id="ARBA00022679"/>
    </source>
</evidence>
<keyword evidence="3" id="KW-0548">Nucleotidyltransferase</keyword>
<dbReference type="AlphaFoldDB" id="A0A1G2IUY0"/>
<dbReference type="EMBL" id="MHPJ01000015">
    <property type="protein sequence ID" value="OGZ78689.1"/>
    <property type="molecule type" value="Genomic_DNA"/>
</dbReference>
<keyword evidence="6" id="KW-0067">ATP-binding</keyword>
<comment type="caution">
    <text evidence="9">The sequence shown here is derived from an EMBL/GenBank/DDBJ whole genome shotgun (WGS) entry which is preliminary data.</text>
</comment>
<dbReference type="InterPro" id="IPR052038">
    <property type="entry name" value="Type-VII_TA_antitoxin"/>
</dbReference>
<evidence type="ECO:0000313" key="9">
    <source>
        <dbReference type="EMBL" id="OGZ78689.1"/>
    </source>
</evidence>
<dbReference type="Proteomes" id="UP000178650">
    <property type="component" value="Unassembled WGS sequence"/>
</dbReference>